<feature type="compositionally biased region" description="Polar residues" evidence="1">
    <location>
        <begin position="1"/>
        <end position="26"/>
    </location>
</feature>
<dbReference type="Pfam" id="PF09994">
    <property type="entry name" value="T6SS_Tle1-like_cat"/>
    <property type="match status" value="1"/>
</dbReference>
<evidence type="ECO:0000313" key="3">
    <source>
        <dbReference type="EMBL" id="PPQ93422.1"/>
    </source>
</evidence>
<dbReference type="Proteomes" id="UP000283269">
    <property type="component" value="Unassembled WGS sequence"/>
</dbReference>
<dbReference type="InterPro" id="IPR018712">
    <property type="entry name" value="Tle1-like_cat"/>
</dbReference>
<evidence type="ECO:0000259" key="2">
    <source>
        <dbReference type="Pfam" id="PF09994"/>
    </source>
</evidence>
<dbReference type="InParanoid" id="A0A409XRI1"/>
<name>A0A409XRI1_PSICY</name>
<gene>
    <name evidence="3" type="ORF">CVT25_004494</name>
</gene>
<keyword evidence="4" id="KW-1185">Reference proteome</keyword>
<dbReference type="InterPro" id="IPR029058">
    <property type="entry name" value="AB_hydrolase_fold"/>
</dbReference>
<feature type="domain" description="T6SS Phospholipase effector Tle1-like catalytic" evidence="2">
    <location>
        <begin position="61"/>
        <end position="348"/>
    </location>
</feature>
<dbReference type="AlphaFoldDB" id="A0A409XRI1"/>
<evidence type="ECO:0000256" key="1">
    <source>
        <dbReference type="SAM" id="MobiDB-lite"/>
    </source>
</evidence>
<dbReference type="PANTHER" id="PTHR33840:SF2">
    <property type="entry name" value="TLE1 PHOSPHOLIPASE DOMAIN-CONTAINING PROTEIN"/>
    <property type="match status" value="1"/>
</dbReference>
<proteinExistence type="predicted"/>
<sequence length="515" mass="59164">MPPHSNSRTMTSINEKTLSIDSTMSDQYPGFPKSTSPGKMDDDSGYYEKLEPTIPPTHNHRTVILCFDGTGDQFDDDNSNIVNFFSMLRKDEPEQQMVYYQAGIGTYTIPQIAKPMMAKMHKLMDTMVGVHLNAHVMGGYEFLMQNYKAGDKICLFGFSRGAYTARALAGMLHKVGLLPRDNHQQVPFAYKMYSREDQKGWEQSAAFKKAFSIDVDIELIGVWDTVGSVGIIPKRLPFTTFNTHVKNFRQALALDEHRARFKPNFFNRPTHQEMQLGLDWNEVHPSQKKSKRKHTLRELERQYTHGQHRTNVEEVWFSGCHCDVGGGAVKNEVRNNLARISLRWMIRECFKLHTGIMFHRDSFKIAGIDPCTLWPRVKDRPEPVREFSGAPPQKTRSLKILSLNGASAAVDDFVSEEEEDLADALSNKNDMLKISKSWWLLEVIPQKIKFQKDDDSWTTKLSINLGRGRVIPKQRLEGVKVHRTVQMRMNLKEENGKPYSPRAKWLLSVQPEWID</sequence>
<dbReference type="SUPFAM" id="SSF53474">
    <property type="entry name" value="alpha/beta-Hydrolases"/>
    <property type="match status" value="1"/>
</dbReference>
<accession>A0A409XRI1</accession>
<comment type="caution">
    <text evidence="3">The sequence shown here is derived from an EMBL/GenBank/DDBJ whole genome shotgun (WGS) entry which is preliminary data.</text>
</comment>
<dbReference type="OrthoDB" id="3162439at2759"/>
<dbReference type="STRING" id="93625.A0A409XRI1"/>
<dbReference type="EMBL" id="NHYD01000753">
    <property type="protein sequence ID" value="PPQ93422.1"/>
    <property type="molecule type" value="Genomic_DNA"/>
</dbReference>
<organism evidence="3 4">
    <name type="scientific">Psilocybe cyanescens</name>
    <dbReference type="NCBI Taxonomy" id="93625"/>
    <lineage>
        <taxon>Eukaryota</taxon>
        <taxon>Fungi</taxon>
        <taxon>Dikarya</taxon>
        <taxon>Basidiomycota</taxon>
        <taxon>Agaricomycotina</taxon>
        <taxon>Agaricomycetes</taxon>
        <taxon>Agaricomycetidae</taxon>
        <taxon>Agaricales</taxon>
        <taxon>Agaricineae</taxon>
        <taxon>Strophariaceae</taxon>
        <taxon>Psilocybe</taxon>
    </lineage>
</organism>
<dbReference type="PANTHER" id="PTHR33840">
    <property type="match status" value="1"/>
</dbReference>
<evidence type="ECO:0000313" key="4">
    <source>
        <dbReference type="Proteomes" id="UP000283269"/>
    </source>
</evidence>
<protein>
    <recommendedName>
        <fullName evidence="2">T6SS Phospholipase effector Tle1-like catalytic domain-containing protein</fullName>
    </recommendedName>
</protein>
<feature type="region of interest" description="Disordered" evidence="1">
    <location>
        <begin position="1"/>
        <end position="41"/>
    </location>
</feature>
<reference evidence="3 4" key="1">
    <citation type="journal article" date="2018" name="Evol. Lett.">
        <title>Horizontal gene cluster transfer increased hallucinogenic mushroom diversity.</title>
        <authorList>
            <person name="Reynolds H.T."/>
            <person name="Vijayakumar V."/>
            <person name="Gluck-Thaler E."/>
            <person name="Korotkin H.B."/>
            <person name="Matheny P.B."/>
            <person name="Slot J.C."/>
        </authorList>
    </citation>
    <scope>NUCLEOTIDE SEQUENCE [LARGE SCALE GENOMIC DNA]</scope>
    <source>
        <strain evidence="3 4">2631</strain>
    </source>
</reference>